<dbReference type="RefSeq" id="WP_340269511.1">
    <property type="nucleotide sequence ID" value="NZ_JBBEOG010000004.1"/>
</dbReference>
<keyword evidence="6" id="KW-1185">Reference proteome</keyword>
<dbReference type="Gene3D" id="3.30.70.920">
    <property type="match status" value="1"/>
</dbReference>
<evidence type="ECO:0000313" key="6">
    <source>
        <dbReference type="Proteomes" id="UP001596122"/>
    </source>
</evidence>
<evidence type="ECO:0000256" key="2">
    <source>
        <dbReference type="ARBA" id="ARBA00023125"/>
    </source>
</evidence>
<dbReference type="InterPro" id="IPR036390">
    <property type="entry name" value="WH_DNA-bd_sf"/>
</dbReference>
<dbReference type="PANTHER" id="PTHR30154:SF34">
    <property type="entry name" value="TRANSCRIPTIONAL REGULATOR AZLB"/>
    <property type="match status" value="1"/>
</dbReference>
<evidence type="ECO:0000259" key="4">
    <source>
        <dbReference type="PROSITE" id="PS50956"/>
    </source>
</evidence>
<dbReference type="SMART" id="SM00344">
    <property type="entry name" value="HTH_ASNC"/>
    <property type="match status" value="1"/>
</dbReference>
<dbReference type="EMBL" id="JBHSLD010000009">
    <property type="protein sequence ID" value="MFC5381590.1"/>
    <property type="molecule type" value="Genomic_DNA"/>
</dbReference>
<dbReference type="SUPFAM" id="SSF54909">
    <property type="entry name" value="Dimeric alpha+beta barrel"/>
    <property type="match status" value="1"/>
</dbReference>
<dbReference type="InterPro" id="IPR019888">
    <property type="entry name" value="Tscrpt_reg_AsnC-like"/>
</dbReference>
<feature type="domain" description="HTH asnC-type" evidence="4">
    <location>
        <begin position="3"/>
        <end position="64"/>
    </location>
</feature>
<sequence>MELDALDVALLEAMRAQPRAGALELSRRLGVARATVQARVQRLEDTGVVTGYGPDVDLAAAGFGVRAFVTLEIAQGGLDDAVRDLAAVPGIVEAHAVTGVGDVMCTVAAASHEQLQETLLAISRSAVVVRSTSVVALSTVVAPRVLPLLRSVERSWPSRANPPAG</sequence>
<keyword evidence="2" id="KW-0238">DNA-binding</keyword>
<dbReference type="SUPFAM" id="SSF46785">
    <property type="entry name" value="Winged helix' DNA-binding domain"/>
    <property type="match status" value="1"/>
</dbReference>
<dbReference type="PRINTS" id="PR00033">
    <property type="entry name" value="HTHASNC"/>
</dbReference>
<dbReference type="Pfam" id="PF13404">
    <property type="entry name" value="HTH_AsnC-type"/>
    <property type="match status" value="1"/>
</dbReference>
<evidence type="ECO:0000256" key="3">
    <source>
        <dbReference type="ARBA" id="ARBA00023163"/>
    </source>
</evidence>
<name>A0ABW0GPH3_9MICO</name>
<dbReference type="PANTHER" id="PTHR30154">
    <property type="entry name" value="LEUCINE-RESPONSIVE REGULATORY PROTEIN"/>
    <property type="match status" value="1"/>
</dbReference>
<dbReference type="InterPro" id="IPR000485">
    <property type="entry name" value="AsnC-type_HTH_dom"/>
</dbReference>
<gene>
    <name evidence="5" type="ORF">ACFPJ6_12395</name>
</gene>
<dbReference type="InterPro" id="IPR036388">
    <property type="entry name" value="WH-like_DNA-bd_sf"/>
</dbReference>
<reference evidence="6" key="1">
    <citation type="journal article" date="2019" name="Int. J. Syst. Evol. Microbiol.">
        <title>The Global Catalogue of Microorganisms (GCM) 10K type strain sequencing project: providing services to taxonomists for standard genome sequencing and annotation.</title>
        <authorList>
            <consortium name="The Broad Institute Genomics Platform"/>
            <consortium name="The Broad Institute Genome Sequencing Center for Infectious Disease"/>
            <person name="Wu L."/>
            <person name="Ma J."/>
        </authorList>
    </citation>
    <scope>NUCLEOTIDE SEQUENCE [LARGE SCALE GENOMIC DNA]</scope>
    <source>
        <strain evidence="6">CCUG 43114</strain>
    </source>
</reference>
<proteinExistence type="predicted"/>
<comment type="caution">
    <text evidence="5">The sequence shown here is derived from an EMBL/GenBank/DDBJ whole genome shotgun (WGS) entry which is preliminary data.</text>
</comment>
<dbReference type="InterPro" id="IPR019887">
    <property type="entry name" value="Tscrpt_reg_AsnC/Lrp_C"/>
</dbReference>
<dbReference type="Pfam" id="PF01037">
    <property type="entry name" value="AsnC_trans_reg"/>
    <property type="match status" value="1"/>
</dbReference>
<organism evidence="5 6">
    <name type="scientific">Aquipuribacter nitratireducens</name>
    <dbReference type="NCBI Taxonomy" id="650104"/>
    <lineage>
        <taxon>Bacteria</taxon>
        <taxon>Bacillati</taxon>
        <taxon>Actinomycetota</taxon>
        <taxon>Actinomycetes</taxon>
        <taxon>Micrococcales</taxon>
        <taxon>Intrasporangiaceae</taxon>
        <taxon>Aquipuribacter</taxon>
    </lineage>
</organism>
<keyword evidence="3" id="KW-0804">Transcription</keyword>
<accession>A0ABW0GPH3</accession>
<protein>
    <submittedName>
        <fullName evidence="5">Lrp/AsnC family transcriptional regulator</fullName>
    </submittedName>
</protein>
<keyword evidence="1" id="KW-0805">Transcription regulation</keyword>
<evidence type="ECO:0000313" key="5">
    <source>
        <dbReference type="EMBL" id="MFC5381590.1"/>
    </source>
</evidence>
<dbReference type="PROSITE" id="PS50956">
    <property type="entry name" value="HTH_ASNC_2"/>
    <property type="match status" value="1"/>
</dbReference>
<evidence type="ECO:0000256" key="1">
    <source>
        <dbReference type="ARBA" id="ARBA00023015"/>
    </source>
</evidence>
<dbReference type="Gene3D" id="1.10.10.10">
    <property type="entry name" value="Winged helix-like DNA-binding domain superfamily/Winged helix DNA-binding domain"/>
    <property type="match status" value="1"/>
</dbReference>
<dbReference type="InterPro" id="IPR011008">
    <property type="entry name" value="Dimeric_a/b-barrel"/>
</dbReference>
<dbReference type="Proteomes" id="UP001596122">
    <property type="component" value="Unassembled WGS sequence"/>
</dbReference>